<evidence type="ECO:0000313" key="4">
    <source>
        <dbReference type="Proteomes" id="UP001597369"/>
    </source>
</evidence>
<protein>
    <submittedName>
        <fullName evidence="3">Glycosyltransferase family 4 protein</fullName>
        <ecNumber evidence="3">2.4.-.-</ecNumber>
    </submittedName>
</protein>
<proteinExistence type="predicted"/>
<evidence type="ECO:0000256" key="1">
    <source>
        <dbReference type="SAM" id="Phobius"/>
    </source>
</evidence>
<keyword evidence="4" id="KW-1185">Reference proteome</keyword>
<organism evidence="3 4">
    <name type="scientific">Pontibacter silvestris</name>
    <dbReference type="NCBI Taxonomy" id="2305183"/>
    <lineage>
        <taxon>Bacteria</taxon>
        <taxon>Pseudomonadati</taxon>
        <taxon>Bacteroidota</taxon>
        <taxon>Cytophagia</taxon>
        <taxon>Cytophagales</taxon>
        <taxon>Hymenobacteraceae</taxon>
        <taxon>Pontibacter</taxon>
    </lineage>
</organism>
<evidence type="ECO:0000313" key="3">
    <source>
        <dbReference type="EMBL" id="MFD2066834.1"/>
    </source>
</evidence>
<dbReference type="Pfam" id="PF00534">
    <property type="entry name" value="Glycos_transf_1"/>
    <property type="match status" value="1"/>
</dbReference>
<evidence type="ECO:0000259" key="2">
    <source>
        <dbReference type="Pfam" id="PF00534"/>
    </source>
</evidence>
<sequence>MSYKPDSIPTKILFLYTELAGYFIACVEALIKEHQVEVHMVRWPINKEAPFQLAIPDGVTVYDKQQYSREQLIQLSQAVAPDLVFCTGWIDKDYLAVARTFKKQVPVLVGMDNHWHGSARQQIARLLAPFTLQRIFTHAFVAGAPQQKYALKLGFRKQDVLQGYYSADVRHFQKAYQESKFLKENVFPKRFIYVGRYVQQKGIQDMWEAFVQLQQELPNDWELWCLGTGPLEAEAAKHPNIKHVGFVQPEQMQEYISQTGVFVLPSHKEPWGVVVHEFAAAGFPLICSTEVGAATAFLKDKLNGYTFEAGNVAELKQAMKKVVLTSEADLLQMGEQSVTLALQNTPSKWAAKLLGLVRRQKE</sequence>
<feature type="domain" description="Glycosyl transferase family 1" evidence="2">
    <location>
        <begin position="183"/>
        <end position="326"/>
    </location>
</feature>
<dbReference type="PANTHER" id="PTHR12526">
    <property type="entry name" value="GLYCOSYLTRANSFERASE"/>
    <property type="match status" value="1"/>
</dbReference>
<name>A0ABW4WVT1_9BACT</name>
<accession>A0ABW4WVT1</accession>
<dbReference type="Proteomes" id="UP001597369">
    <property type="component" value="Unassembled WGS sequence"/>
</dbReference>
<dbReference type="RefSeq" id="WP_229961491.1">
    <property type="nucleotide sequence ID" value="NZ_JAJJWI010000013.1"/>
</dbReference>
<keyword evidence="1" id="KW-1133">Transmembrane helix</keyword>
<keyword evidence="3" id="KW-0808">Transferase</keyword>
<keyword evidence="3" id="KW-0328">Glycosyltransferase</keyword>
<dbReference type="SUPFAM" id="SSF53756">
    <property type="entry name" value="UDP-Glycosyltransferase/glycogen phosphorylase"/>
    <property type="match status" value="1"/>
</dbReference>
<dbReference type="CDD" id="cd03801">
    <property type="entry name" value="GT4_PimA-like"/>
    <property type="match status" value="1"/>
</dbReference>
<keyword evidence="1" id="KW-0812">Transmembrane</keyword>
<dbReference type="GO" id="GO:0016757">
    <property type="term" value="F:glycosyltransferase activity"/>
    <property type="evidence" value="ECO:0007669"/>
    <property type="project" value="UniProtKB-KW"/>
</dbReference>
<feature type="transmembrane region" description="Helical" evidence="1">
    <location>
        <begin position="12"/>
        <end position="31"/>
    </location>
</feature>
<reference evidence="4" key="1">
    <citation type="journal article" date="2019" name="Int. J. Syst. Evol. Microbiol.">
        <title>The Global Catalogue of Microorganisms (GCM) 10K type strain sequencing project: providing services to taxonomists for standard genome sequencing and annotation.</title>
        <authorList>
            <consortium name="The Broad Institute Genomics Platform"/>
            <consortium name="The Broad Institute Genome Sequencing Center for Infectious Disease"/>
            <person name="Wu L."/>
            <person name="Ma J."/>
        </authorList>
    </citation>
    <scope>NUCLEOTIDE SEQUENCE [LARGE SCALE GENOMIC DNA]</scope>
    <source>
        <strain evidence="4">JCM 16545</strain>
    </source>
</reference>
<dbReference type="EC" id="2.4.-.-" evidence="3"/>
<gene>
    <name evidence="3" type="ORF">ACFSKU_08055</name>
</gene>
<comment type="caution">
    <text evidence="3">The sequence shown here is derived from an EMBL/GenBank/DDBJ whole genome shotgun (WGS) entry which is preliminary data.</text>
</comment>
<dbReference type="Gene3D" id="3.40.50.2000">
    <property type="entry name" value="Glycogen Phosphorylase B"/>
    <property type="match status" value="2"/>
</dbReference>
<dbReference type="EMBL" id="JBHUHV010000024">
    <property type="protein sequence ID" value="MFD2066834.1"/>
    <property type="molecule type" value="Genomic_DNA"/>
</dbReference>
<dbReference type="InterPro" id="IPR001296">
    <property type="entry name" value="Glyco_trans_1"/>
</dbReference>
<keyword evidence="1" id="KW-0472">Membrane</keyword>